<gene>
    <name evidence="2" type="ORF">VNI00_010660</name>
</gene>
<protein>
    <submittedName>
        <fullName evidence="2">Uncharacterized protein</fullName>
    </submittedName>
</protein>
<sequence>MCQKAVLQGSPTADLLTLFPRLPVGKPDLALSSMNLKDNQTTARSLPTTLGTVPQQGIDSLDPEKSISSQVERRGRSAGYPRIHNAALFIRYSREAFATSAVTSARPNLHTDINFERDFGQWFNDPDEVTATPSNTAPSLWAASLPTLSQQSSVEDMFSSGFMQSVANQLEDFDSNLFRPDGDIDFERDFGQWFNNPDDVDALDMRP</sequence>
<evidence type="ECO:0000313" key="3">
    <source>
        <dbReference type="Proteomes" id="UP001383192"/>
    </source>
</evidence>
<proteinExistence type="predicted"/>
<dbReference type="Proteomes" id="UP001383192">
    <property type="component" value="Unassembled WGS sequence"/>
</dbReference>
<feature type="compositionally biased region" description="Polar residues" evidence="1">
    <location>
        <begin position="46"/>
        <end position="58"/>
    </location>
</feature>
<comment type="caution">
    <text evidence="2">The sequence shown here is derived from an EMBL/GenBank/DDBJ whole genome shotgun (WGS) entry which is preliminary data.</text>
</comment>
<name>A0AAW0CG48_9AGAR</name>
<organism evidence="2 3">
    <name type="scientific">Paramarasmius palmivorus</name>
    <dbReference type="NCBI Taxonomy" id="297713"/>
    <lineage>
        <taxon>Eukaryota</taxon>
        <taxon>Fungi</taxon>
        <taxon>Dikarya</taxon>
        <taxon>Basidiomycota</taxon>
        <taxon>Agaricomycotina</taxon>
        <taxon>Agaricomycetes</taxon>
        <taxon>Agaricomycetidae</taxon>
        <taxon>Agaricales</taxon>
        <taxon>Marasmiineae</taxon>
        <taxon>Marasmiaceae</taxon>
        <taxon>Paramarasmius</taxon>
    </lineage>
</organism>
<dbReference type="EMBL" id="JAYKXP010000043">
    <property type="protein sequence ID" value="KAK7038774.1"/>
    <property type="molecule type" value="Genomic_DNA"/>
</dbReference>
<evidence type="ECO:0000256" key="1">
    <source>
        <dbReference type="SAM" id="MobiDB-lite"/>
    </source>
</evidence>
<keyword evidence="3" id="KW-1185">Reference proteome</keyword>
<feature type="region of interest" description="Disordered" evidence="1">
    <location>
        <begin position="46"/>
        <end position="76"/>
    </location>
</feature>
<reference evidence="2 3" key="1">
    <citation type="submission" date="2024-01" db="EMBL/GenBank/DDBJ databases">
        <title>A draft genome for a cacao thread blight-causing isolate of Paramarasmius palmivorus.</title>
        <authorList>
            <person name="Baruah I.K."/>
            <person name="Bukari Y."/>
            <person name="Amoako-Attah I."/>
            <person name="Meinhardt L.W."/>
            <person name="Bailey B.A."/>
            <person name="Cohen S.P."/>
        </authorList>
    </citation>
    <scope>NUCLEOTIDE SEQUENCE [LARGE SCALE GENOMIC DNA]</scope>
    <source>
        <strain evidence="2 3">GH-12</strain>
    </source>
</reference>
<evidence type="ECO:0000313" key="2">
    <source>
        <dbReference type="EMBL" id="KAK7038774.1"/>
    </source>
</evidence>
<dbReference type="AlphaFoldDB" id="A0AAW0CG48"/>
<accession>A0AAW0CG48</accession>